<dbReference type="PANTHER" id="PTHR13186">
    <property type="entry name" value="MEDIATOR OF RNA POLYMERASE II TRANSCRIPTION SUBUNIT 31"/>
    <property type="match status" value="1"/>
</dbReference>
<evidence type="ECO:0000256" key="3">
    <source>
        <dbReference type="ARBA" id="ARBA00023015"/>
    </source>
</evidence>
<evidence type="ECO:0000256" key="2">
    <source>
        <dbReference type="ARBA" id="ARBA00006378"/>
    </source>
</evidence>
<dbReference type="InterPro" id="IPR008831">
    <property type="entry name" value="Mediator_Med31"/>
</dbReference>
<dbReference type="EMBL" id="OU594955">
    <property type="protein sequence ID" value="CAG9280944.1"/>
    <property type="molecule type" value="Genomic_DNA"/>
</dbReference>
<dbReference type="GO" id="GO:0006355">
    <property type="term" value="P:regulation of DNA-templated transcription"/>
    <property type="evidence" value="ECO:0007669"/>
    <property type="project" value="InterPro"/>
</dbReference>
<keyword evidence="4 7" id="KW-0010">Activator</keyword>
<feature type="region of interest" description="Disordered" evidence="8">
    <location>
        <begin position="135"/>
        <end position="157"/>
    </location>
</feature>
<keyword evidence="6 7" id="KW-0539">Nucleus</keyword>
<organism evidence="9">
    <name type="scientific">Phaeodactylum tricornutum</name>
    <name type="common">Diatom</name>
    <dbReference type="NCBI Taxonomy" id="2850"/>
    <lineage>
        <taxon>Eukaryota</taxon>
        <taxon>Sar</taxon>
        <taxon>Stramenopiles</taxon>
        <taxon>Ochrophyta</taxon>
        <taxon>Bacillariophyta</taxon>
        <taxon>Bacillariophyceae</taxon>
        <taxon>Bacillariophycidae</taxon>
        <taxon>Naviculales</taxon>
        <taxon>Phaeodactylaceae</taxon>
        <taxon>Phaeodactylum</taxon>
    </lineage>
</organism>
<evidence type="ECO:0000256" key="1">
    <source>
        <dbReference type="ARBA" id="ARBA00004123"/>
    </source>
</evidence>
<dbReference type="GO" id="GO:0003712">
    <property type="term" value="F:transcription coregulator activity"/>
    <property type="evidence" value="ECO:0007669"/>
    <property type="project" value="InterPro"/>
</dbReference>
<dbReference type="GO" id="GO:0016592">
    <property type="term" value="C:mediator complex"/>
    <property type="evidence" value="ECO:0007669"/>
    <property type="project" value="InterPro"/>
</dbReference>
<evidence type="ECO:0000256" key="7">
    <source>
        <dbReference type="RuleBase" id="RU364129"/>
    </source>
</evidence>
<proteinExistence type="inferred from homology"/>
<comment type="subunit">
    <text evidence="7">Component of the Mediator complex.</text>
</comment>
<evidence type="ECO:0000256" key="4">
    <source>
        <dbReference type="ARBA" id="ARBA00023159"/>
    </source>
</evidence>
<reference evidence="9" key="1">
    <citation type="submission" date="2022-02" db="EMBL/GenBank/DDBJ databases">
        <authorList>
            <person name="Giguere J D."/>
        </authorList>
    </citation>
    <scope>NUCLEOTIDE SEQUENCE</scope>
    <source>
        <strain evidence="9">CCAP 1055/1</strain>
    </source>
</reference>
<dbReference type="InterPro" id="IPR038089">
    <property type="entry name" value="Med31_sf"/>
</dbReference>
<comment type="subcellular location">
    <subcellularLocation>
        <location evidence="1 7">Nucleus</location>
    </subcellularLocation>
</comment>
<evidence type="ECO:0000256" key="5">
    <source>
        <dbReference type="ARBA" id="ARBA00023163"/>
    </source>
</evidence>
<comment type="function">
    <text evidence="7">Component of the Mediator complex, a coactivator involved in the regulated transcription of nearly all RNA polymerase II-dependent genes. Mediator functions as a bridge to convey information from gene-specific regulatory proteins to the basal RNA polymerase II transcription machinery. Mediator is recruited to promoters by direct interactions with regulatory proteins and serves as a scaffold for the assembly of a functional preinitiation complex with RNA polymerase II and the general transcription factors.</text>
</comment>
<gene>
    <name evidence="9" type="ORF">PTTT1_LOCUS14906</name>
</gene>
<dbReference type="Proteomes" id="UP000836788">
    <property type="component" value="Chromosome 14"/>
</dbReference>
<evidence type="ECO:0000313" key="9">
    <source>
        <dbReference type="EMBL" id="CAG9280944.1"/>
    </source>
</evidence>
<accession>A0A8J9T2S9</accession>
<keyword evidence="5 7" id="KW-0804">Transcription</keyword>
<evidence type="ECO:0000256" key="8">
    <source>
        <dbReference type="SAM" id="MobiDB-lite"/>
    </source>
</evidence>
<sequence>MSEGEPTKPLAPTNPLPENRFELELEFVQALASPAYLHFLATSRAEEDGKLFLQDSSFQQYLRYLFDTWSRPEYARFLSYPHALYFLELLIEKPTVLKEWSLPAFRNFCHQQQFLSWQHRHESLYGKGTVPAAMDPKIDGTTTPVVPRADEESAVNN</sequence>
<evidence type="ECO:0000256" key="6">
    <source>
        <dbReference type="ARBA" id="ARBA00023242"/>
    </source>
</evidence>
<name>A0A8J9T2S9_PHATR</name>
<dbReference type="Pfam" id="PF05669">
    <property type="entry name" value="Med31"/>
    <property type="match status" value="1"/>
</dbReference>
<comment type="similarity">
    <text evidence="2 7">Belongs to the Mediator complex subunit 31 family.</text>
</comment>
<dbReference type="Gene3D" id="1.10.10.1340">
    <property type="entry name" value="Mediator of RNA polymerase II, submodule Med31 (Soh1)"/>
    <property type="match status" value="1"/>
</dbReference>
<dbReference type="AlphaFoldDB" id="A0A8J9T2S9"/>
<protein>
    <recommendedName>
        <fullName evidence="7">Mediator of RNA polymerase II transcription subunit 31</fullName>
    </recommendedName>
</protein>
<keyword evidence="3 7" id="KW-0805">Transcription regulation</keyword>